<accession>F5RCA0</accession>
<evidence type="ECO:0000256" key="6">
    <source>
        <dbReference type="PROSITE-ProRule" id="PRU00169"/>
    </source>
</evidence>
<dbReference type="GO" id="GO:0000155">
    <property type="term" value="F:phosphorelay sensor kinase activity"/>
    <property type="evidence" value="ECO:0007669"/>
    <property type="project" value="InterPro"/>
</dbReference>
<dbReference type="EMBL" id="AFHG01000048">
    <property type="protein sequence ID" value="EGK71680.1"/>
    <property type="molecule type" value="Genomic_DNA"/>
</dbReference>
<proteinExistence type="predicted"/>
<dbReference type="RefSeq" id="WP_008061087.1">
    <property type="nucleotide sequence ID" value="NZ_AFHG01000048.1"/>
</dbReference>
<dbReference type="SMART" id="SM00388">
    <property type="entry name" value="HisKA"/>
    <property type="match status" value="1"/>
</dbReference>
<evidence type="ECO:0000256" key="8">
    <source>
        <dbReference type="SAM" id="Phobius"/>
    </source>
</evidence>
<dbReference type="SUPFAM" id="SSF55874">
    <property type="entry name" value="ATPase domain of HSP90 chaperone/DNA topoisomerase II/histidine kinase"/>
    <property type="match status" value="1"/>
</dbReference>
<keyword evidence="7" id="KW-0175">Coiled coil</keyword>
<feature type="domain" description="Histidine kinase" evidence="9">
    <location>
        <begin position="263"/>
        <end position="476"/>
    </location>
</feature>
<evidence type="ECO:0000313" key="11">
    <source>
        <dbReference type="EMBL" id="EGK71680.1"/>
    </source>
</evidence>
<dbReference type="STRING" id="1000565.METUNv1_01903"/>
<dbReference type="AlphaFoldDB" id="F5RCA0"/>
<evidence type="ECO:0000256" key="7">
    <source>
        <dbReference type="SAM" id="Coils"/>
    </source>
</evidence>
<organism evidence="11 12">
    <name type="scientific">Methyloversatilis universalis (strain ATCC BAA-1314 / DSM 25237 / JCM 13912 / CCUG 52030 / FAM5)</name>
    <dbReference type="NCBI Taxonomy" id="1000565"/>
    <lineage>
        <taxon>Bacteria</taxon>
        <taxon>Pseudomonadati</taxon>
        <taxon>Pseudomonadota</taxon>
        <taxon>Betaproteobacteria</taxon>
        <taxon>Nitrosomonadales</taxon>
        <taxon>Sterolibacteriaceae</taxon>
        <taxon>Methyloversatilis</taxon>
    </lineage>
</organism>
<dbReference type="Pfam" id="PF00512">
    <property type="entry name" value="HisKA"/>
    <property type="match status" value="1"/>
</dbReference>
<evidence type="ECO:0000256" key="5">
    <source>
        <dbReference type="ARBA" id="ARBA00022777"/>
    </source>
</evidence>
<sequence length="620" mass="67942">MSALPPPVVLSEDTTIESLTRERGDAAARLAPAEQAELDREVVATQIQMLYANLGTAFGGQILGTLLVAWTVYDAAPLWTVVLWFVASIANQLSRLTLLRSYRRTAPDAASAPRWGTYWLIGAAISGVLWSSTLWLFFSPEAPEQQIVLMSLLVSVCGVAAALTSMHLPSYYTFLGATLLPVIARYIWEGSRHDLLVAFIVSVLMIALWRVGKNFNALIERALRSRYANEVLSRRLESQNVELSEARDRADQASRAKSQFFAAASHDLRQPLHAMGLFAAALSAKAHEPEVANLVTSISSSVEALEGLFNELLDISKIDAGKVKPEVTDVSVSALFDRLRMDFEPEAFERGLSFRIRSRAAWVRSDPVLLERILRNLISNAMRYTPAGGVLVSTRMRGGRLRFEVWDTGMGIAPEDQTRIFEEFVQLANAERDRRKGLGLGLSIVQRLSGLLAHPVNLASRPGRGTVFRIDVPMGRAPVVRATATRSERAQADLGDRCILVIDDEASIVDGMAALLGSWGAHPLIAGSMAQAMQAVEEHGAPPDLIIADYQLRDGEVGPEVVAAVRRHFGRDIPAILVTGSATPERLEEAKDLGHHLLLKPVMPAKLRTLIQFKLKEQAT</sequence>
<dbReference type="InterPro" id="IPR001789">
    <property type="entry name" value="Sig_transdc_resp-reg_receiver"/>
</dbReference>
<dbReference type="PROSITE" id="PS50109">
    <property type="entry name" value="HIS_KIN"/>
    <property type="match status" value="1"/>
</dbReference>
<feature type="transmembrane region" description="Helical" evidence="8">
    <location>
        <begin position="50"/>
        <end position="72"/>
    </location>
</feature>
<keyword evidence="8" id="KW-0812">Transmembrane</keyword>
<dbReference type="SUPFAM" id="SSF52172">
    <property type="entry name" value="CheY-like"/>
    <property type="match status" value="1"/>
</dbReference>
<dbReference type="InterPro" id="IPR036890">
    <property type="entry name" value="HATPase_C_sf"/>
</dbReference>
<dbReference type="Pfam" id="PF02518">
    <property type="entry name" value="HATPase_c"/>
    <property type="match status" value="1"/>
</dbReference>
<comment type="caution">
    <text evidence="11">The sequence shown here is derived from an EMBL/GenBank/DDBJ whole genome shotgun (WGS) entry which is preliminary data.</text>
</comment>
<keyword evidence="8" id="KW-1133">Transmembrane helix</keyword>
<dbReference type="OrthoDB" id="6114847at2"/>
<keyword evidence="5" id="KW-0418">Kinase</keyword>
<dbReference type="Proteomes" id="UP000005019">
    <property type="component" value="Unassembled WGS sequence"/>
</dbReference>
<evidence type="ECO:0000313" key="12">
    <source>
        <dbReference type="Proteomes" id="UP000005019"/>
    </source>
</evidence>
<feature type="domain" description="Response regulatory" evidence="10">
    <location>
        <begin position="498"/>
        <end position="615"/>
    </location>
</feature>
<dbReference type="Pfam" id="PF00072">
    <property type="entry name" value="Response_reg"/>
    <property type="match status" value="1"/>
</dbReference>
<keyword evidence="3 6" id="KW-0597">Phosphoprotein</keyword>
<comment type="catalytic activity">
    <reaction evidence="1">
        <text>ATP + protein L-histidine = ADP + protein N-phospho-L-histidine.</text>
        <dbReference type="EC" id="2.7.13.3"/>
    </reaction>
</comment>
<evidence type="ECO:0000256" key="3">
    <source>
        <dbReference type="ARBA" id="ARBA00022553"/>
    </source>
</evidence>
<evidence type="ECO:0000256" key="4">
    <source>
        <dbReference type="ARBA" id="ARBA00022679"/>
    </source>
</evidence>
<dbReference type="InterPro" id="IPR005467">
    <property type="entry name" value="His_kinase_dom"/>
</dbReference>
<dbReference type="PROSITE" id="PS50110">
    <property type="entry name" value="RESPONSE_REGULATORY"/>
    <property type="match status" value="1"/>
</dbReference>
<evidence type="ECO:0000256" key="1">
    <source>
        <dbReference type="ARBA" id="ARBA00000085"/>
    </source>
</evidence>
<dbReference type="PANTHER" id="PTHR43047:SF9">
    <property type="entry name" value="HISTIDINE KINASE"/>
    <property type="match status" value="1"/>
</dbReference>
<keyword evidence="12" id="KW-1185">Reference proteome</keyword>
<feature type="coiled-coil region" evidence="7">
    <location>
        <begin position="229"/>
        <end position="256"/>
    </location>
</feature>
<dbReference type="InterPro" id="IPR036097">
    <property type="entry name" value="HisK_dim/P_sf"/>
</dbReference>
<dbReference type="Gene3D" id="1.10.287.130">
    <property type="match status" value="1"/>
</dbReference>
<reference evidence="11 12" key="1">
    <citation type="journal article" date="2011" name="J. Bacteriol.">
        <title>Genome sequence of Methyloversatilis universalis FAM5T, a methylotrophic representative of the order Rhodocyclales.</title>
        <authorList>
            <person name="Kittichotirat W."/>
            <person name="Good N.M."/>
            <person name="Hall R."/>
            <person name="Bringel F."/>
            <person name="Lajus A."/>
            <person name="Medigue C."/>
            <person name="Smalley N.E."/>
            <person name="Beck D."/>
            <person name="Bumgarner R."/>
            <person name="Vuilleumier S."/>
            <person name="Kalyuzhnaya M.G."/>
        </authorList>
    </citation>
    <scope>NUCLEOTIDE SEQUENCE [LARGE SCALE GENOMIC DNA]</scope>
    <source>
        <strain evidence="12">ATCC BAA-1314 / JCM 13912 / FAM5</strain>
    </source>
</reference>
<keyword evidence="8" id="KW-0472">Membrane</keyword>
<dbReference type="Gene3D" id="3.30.565.10">
    <property type="entry name" value="Histidine kinase-like ATPase, C-terminal domain"/>
    <property type="match status" value="1"/>
</dbReference>
<dbReference type="PRINTS" id="PR00344">
    <property type="entry name" value="BCTRLSENSOR"/>
</dbReference>
<dbReference type="PANTHER" id="PTHR43047">
    <property type="entry name" value="TWO-COMPONENT HISTIDINE PROTEIN KINASE"/>
    <property type="match status" value="1"/>
</dbReference>
<feature type="transmembrane region" description="Helical" evidence="8">
    <location>
        <begin position="194"/>
        <end position="211"/>
    </location>
</feature>
<dbReference type="InterPro" id="IPR003594">
    <property type="entry name" value="HATPase_dom"/>
</dbReference>
<dbReference type="CDD" id="cd00082">
    <property type="entry name" value="HisKA"/>
    <property type="match status" value="1"/>
</dbReference>
<dbReference type="InterPro" id="IPR003661">
    <property type="entry name" value="HisK_dim/P_dom"/>
</dbReference>
<dbReference type="GO" id="GO:0005886">
    <property type="term" value="C:plasma membrane"/>
    <property type="evidence" value="ECO:0007669"/>
    <property type="project" value="TreeGrafter"/>
</dbReference>
<dbReference type="InterPro" id="IPR004358">
    <property type="entry name" value="Sig_transdc_His_kin-like_C"/>
</dbReference>
<feature type="modified residue" description="4-aspartylphosphate" evidence="6">
    <location>
        <position position="549"/>
    </location>
</feature>
<evidence type="ECO:0000259" key="10">
    <source>
        <dbReference type="PROSITE" id="PS50110"/>
    </source>
</evidence>
<dbReference type="InterPro" id="IPR011006">
    <property type="entry name" value="CheY-like_superfamily"/>
</dbReference>
<evidence type="ECO:0000256" key="2">
    <source>
        <dbReference type="ARBA" id="ARBA00012438"/>
    </source>
</evidence>
<feature type="transmembrane region" description="Helical" evidence="8">
    <location>
        <begin position="118"/>
        <end position="139"/>
    </location>
</feature>
<dbReference type="SUPFAM" id="SSF47384">
    <property type="entry name" value="Homodimeric domain of signal transducing histidine kinase"/>
    <property type="match status" value="1"/>
</dbReference>
<name>F5RCA0_METUF</name>
<feature type="transmembrane region" description="Helical" evidence="8">
    <location>
        <begin position="78"/>
        <end position="98"/>
    </location>
</feature>
<gene>
    <name evidence="11" type="ORF">METUNv1_01903</name>
</gene>
<protein>
    <recommendedName>
        <fullName evidence="2">histidine kinase</fullName>
        <ecNumber evidence="2">2.7.13.3</ecNumber>
    </recommendedName>
</protein>
<dbReference type="SMART" id="SM00448">
    <property type="entry name" value="REC"/>
    <property type="match status" value="1"/>
</dbReference>
<dbReference type="FunFam" id="3.30.565.10:FF:000049">
    <property type="entry name" value="Two-component sensor histidine kinase"/>
    <property type="match status" value="1"/>
</dbReference>
<dbReference type="GO" id="GO:0009927">
    <property type="term" value="F:histidine phosphotransfer kinase activity"/>
    <property type="evidence" value="ECO:0007669"/>
    <property type="project" value="TreeGrafter"/>
</dbReference>
<keyword evidence="4" id="KW-0808">Transferase</keyword>
<dbReference type="SMART" id="SM00387">
    <property type="entry name" value="HATPase_c"/>
    <property type="match status" value="1"/>
</dbReference>
<dbReference type="Gene3D" id="3.40.50.2300">
    <property type="match status" value="1"/>
</dbReference>
<feature type="transmembrane region" description="Helical" evidence="8">
    <location>
        <begin position="145"/>
        <end position="164"/>
    </location>
</feature>
<dbReference type="EC" id="2.7.13.3" evidence="2"/>
<evidence type="ECO:0000259" key="9">
    <source>
        <dbReference type="PROSITE" id="PS50109"/>
    </source>
</evidence>
<dbReference type="eggNOG" id="COG2205">
    <property type="taxonomic scope" value="Bacteria"/>
</dbReference>
<dbReference type="CDD" id="cd00156">
    <property type="entry name" value="REC"/>
    <property type="match status" value="1"/>
</dbReference>